<dbReference type="InterPro" id="IPR036457">
    <property type="entry name" value="PPM-type-like_dom_sf"/>
</dbReference>
<accession>A0AAV4JFG3</accession>
<dbReference type="SMART" id="SM00332">
    <property type="entry name" value="PP2Cc"/>
    <property type="match status" value="1"/>
</dbReference>
<dbReference type="SUPFAM" id="SSF81606">
    <property type="entry name" value="PP2C-like"/>
    <property type="match status" value="1"/>
</dbReference>
<name>A0AAV4JFG3_9GAST</name>
<dbReference type="InterPro" id="IPR001932">
    <property type="entry name" value="PPM-type_phosphatase-like_dom"/>
</dbReference>
<feature type="non-terminal residue" evidence="3">
    <location>
        <position position="1"/>
    </location>
</feature>
<dbReference type="Pfam" id="PF00481">
    <property type="entry name" value="PP2C"/>
    <property type="match status" value="1"/>
</dbReference>
<evidence type="ECO:0000259" key="2">
    <source>
        <dbReference type="PROSITE" id="PS51746"/>
    </source>
</evidence>
<dbReference type="AlphaFoldDB" id="A0AAV4JFG3"/>
<gene>
    <name evidence="3" type="ORF">ElyMa_003312900</name>
</gene>
<evidence type="ECO:0000313" key="3">
    <source>
        <dbReference type="EMBL" id="GFS20438.1"/>
    </source>
</evidence>
<evidence type="ECO:0000256" key="1">
    <source>
        <dbReference type="SAM" id="MobiDB-lite"/>
    </source>
</evidence>
<dbReference type="GO" id="GO:0004722">
    <property type="term" value="F:protein serine/threonine phosphatase activity"/>
    <property type="evidence" value="ECO:0007669"/>
    <property type="project" value="InterPro"/>
</dbReference>
<reference evidence="3 4" key="1">
    <citation type="journal article" date="2021" name="Elife">
        <title>Chloroplast acquisition without the gene transfer in kleptoplastic sea slugs, Plakobranchus ocellatus.</title>
        <authorList>
            <person name="Maeda T."/>
            <person name="Takahashi S."/>
            <person name="Yoshida T."/>
            <person name="Shimamura S."/>
            <person name="Takaki Y."/>
            <person name="Nagai Y."/>
            <person name="Toyoda A."/>
            <person name="Suzuki Y."/>
            <person name="Arimoto A."/>
            <person name="Ishii H."/>
            <person name="Satoh N."/>
            <person name="Nishiyama T."/>
            <person name="Hasebe M."/>
            <person name="Maruyama T."/>
            <person name="Minagawa J."/>
            <person name="Obokata J."/>
            <person name="Shigenobu S."/>
        </authorList>
    </citation>
    <scope>NUCLEOTIDE SEQUENCE [LARGE SCALE GENOMIC DNA]</scope>
</reference>
<dbReference type="InterPro" id="IPR015655">
    <property type="entry name" value="PP2C"/>
</dbReference>
<dbReference type="PANTHER" id="PTHR47992">
    <property type="entry name" value="PROTEIN PHOSPHATASE"/>
    <property type="match status" value="1"/>
</dbReference>
<feature type="region of interest" description="Disordered" evidence="1">
    <location>
        <begin position="298"/>
        <end position="330"/>
    </location>
</feature>
<comment type="caution">
    <text evidence="3">The sequence shown here is derived from an EMBL/GenBank/DDBJ whole genome shotgun (WGS) entry which is preliminary data.</text>
</comment>
<sequence length="638" mass="71751">VETDQLPIDFLKYYQGKLDKLSKWKLAQKVEGKQTLRKFLQDNRKIVESPDGKEKLTTNLFAFEKRYEIMNACSSIKSAANVQKQLSEKRKIKEPIPKKQYTDEQKKQALELRSQGKTWIEVKDITGVPDYVVRHYQKKHEGEERRADSEQAASAGDTRRVVNVVRGFLKLVDNDYLRDLGDIRELADLCQSFNEVVLENNQIVVDQAERLKAEYLETVSEKYCLEADERYALEKVVTFACNCHLEFSINVTSMPASFNQRYHYQIMVNEYLEYNSKAVKDLLEKTAIEAKQQGETIKARRKDSTFHTHPVPEATSEASSMEHIGHWEGPPQEDIDIDEQLLVTIKNGCQDIPVIEIAGATIRGARKRQKDLHSEDRFFYHDLSFTAGKECLWGIITGVIDGHGGGNAEDFVVKHFAPCLKEALEKRCQKGLSQTAIVNSLTIAMVSMNFKYSGQGGATISIILKIGEVIYTANVGDSVTVLLYENGDVVQLSADELLFSDVTCQRITDYGGEVINRPDPDDLLDRLTMIVTDSLQCEKSRNIMLSNLFGDHKCCGVLTGRPAITATNIGQWREAGIMGWLHFTDGVTEVASASDAGRWVIHKLQEKEAGRDAVTSLVRQCSVAKSPDDITAVLCTFG</sequence>
<dbReference type="EMBL" id="BMAT01006820">
    <property type="protein sequence ID" value="GFS20438.1"/>
    <property type="molecule type" value="Genomic_DNA"/>
</dbReference>
<dbReference type="PROSITE" id="PS51746">
    <property type="entry name" value="PPM_2"/>
    <property type="match status" value="1"/>
</dbReference>
<proteinExistence type="predicted"/>
<organism evidence="3 4">
    <name type="scientific">Elysia marginata</name>
    <dbReference type="NCBI Taxonomy" id="1093978"/>
    <lineage>
        <taxon>Eukaryota</taxon>
        <taxon>Metazoa</taxon>
        <taxon>Spiralia</taxon>
        <taxon>Lophotrochozoa</taxon>
        <taxon>Mollusca</taxon>
        <taxon>Gastropoda</taxon>
        <taxon>Heterobranchia</taxon>
        <taxon>Euthyneura</taxon>
        <taxon>Panpulmonata</taxon>
        <taxon>Sacoglossa</taxon>
        <taxon>Placobranchoidea</taxon>
        <taxon>Plakobranchidae</taxon>
        <taxon>Elysia</taxon>
    </lineage>
</organism>
<feature type="domain" description="PPM-type phosphatase" evidence="2">
    <location>
        <begin position="361"/>
        <end position="637"/>
    </location>
</feature>
<keyword evidence="4" id="KW-1185">Reference proteome</keyword>
<dbReference type="CDD" id="cd00143">
    <property type="entry name" value="PP2Cc"/>
    <property type="match status" value="1"/>
</dbReference>
<protein>
    <submittedName>
        <fullName evidence="3">Protein phosphatase 1K, mitochondrial</fullName>
    </submittedName>
</protein>
<dbReference type="Proteomes" id="UP000762676">
    <property type="component" value="Unassembled WGS sequence"/>
</dbReference>
<evidence type="ECO:0000313" key="4">
    <source>
        <dbReference type="Proteomes" id="UP000762676"/>
    </source>
</evidence>
<dbReference type="Gene3D" id="3.60.40.10">
    <property type="entry name" value="PPM-type phosphatase domain"/>
    <property type="match status" value="1"/>
</dbReference>